<accession>A0A9P9YM68</accession>
<protein>
    <submittedName>
        <fullName evidence="1">Uncharacterized protein</fullName>
    </submittedName>
</protein>
<keyword evidence="2" id="KW-1185">Reference proteome</keyword>
<proteinExistence type="predicted"/>
<dbReference type="EMBL" id="JAMKOV010000006">
    <property type="protein sequence ID" value="KAI8039298.1"/>
    <property type="molecule type" value="Genomic_DNA"/>
</dbReference>
<comment type="caution">
    <text evidence="1">The sequence shown here is derived from an EMBL/GenBank/DDBJ whole genome shotgun (WGS) entry which is preliminary data.</text>
</comment>
<evidence type="ECO:0000313" key="2">
    <source>
        <dbReference type="Proteomes" id="UP001059596"/>
    </source>
</evidence>
<dbReference type="Proteomes" id="UP001059596">
    <property type="component" value="Unassembled WGS sequence"/>
</dbReference>
<gene>
    <name evidence="1" type="ORF">M5D96_008021</name>
</gene>
<dbReference type="AlphaFoldDB" id="A0A9P9YM68"/>
<reference evidence="1" key="1">
    <citation type="journal article" date="2023" name="Genome Biol. Evol.">
        <title>Long-read-based Genome Assembly of Drosophila gunungcola Reveals Fewer Chemosensory Genes in Flower-breeding Species.</title>
        <authorList>
            <person name="Negi A."/>
            <person name="Liao B.Y."/>
            <person name="Yeh S.D."/>
        </authorList>
    </citation>
    <scope>NUCLEOTIDE SEQUENCE</scope>
    <source>
        <strain evidence="1">Sukarami</strain>
    </source>
</reference>
<sequence length="58" mass="7008">MRQCNCWNLICIPRQMRIRKMSTKFHTKVIDRVVHSMKGIHQALKCMTRNSCCRSLWK</sequence>
<evidence type="ECO:0000313" key="1">
    <source>
        <dbReference type="EMBL" id="KAI8039298.1"/>
    </source>
</evidence>
<organism evidence="1 2">
    <name type="scientific">Drosophila gunungcola</name>
    <name type="common">fruit fly</name>
    <dbReference type="NCBI Taxonomy" id="103775"/>
    <lineage>
        <taxon>Eukaryota</taxon>
        <taxon>Metazoa</taxon>
        <taxon>Ecdysozoa</taxon>
        <taxon>Arthropoda</taxon>
        <taxon>Hexapoda</taxon>
        <taxon>Insecta</taxon>
        <taxon>Pterygota</taxon>
        <taxon>Neoptera</taxon>
        <taxon>Endopterygota</taxon>
        <taxon>Diptera</taxon>
        <taxon>Brachycera</taxon>
        <taxon>Muscomorpha</taxon>
        <taxon>Ephydroidea</taxon>
        <taxon>Drosophilidae</taxon>
        <taxon>Drosophila</taxon>
        <taxon>Sophophora</taxon>
    </lineage>
</organism>
<name>A0A9P9YM68_9MUSC</name>